<feature type="transmembrane region" description="Helical" evidence="9">
    <location>
        <begin position="129"/>
        <end position="151"/>
    </location>
</feature>
<dbReference type="RefSeq" id="XP_040776065.1">
    <property type="nucleotide sequence ID" value="XM_040923530.1"/>
</dbReference>
<dbReference type="GO" id="GO:0006850">
    <property type="term" value="P:pyruvate import into mitochondria"/>
    <property type="evidence" value="ECO:0007669"/>
    <property type="project" value="InterPro"/>
</dbReference>
<evidence type="ECO:0000256" key="4">
    <source>
        <dbReference type="ARBA" id="ARBA00022692"/>
    </source>
</evidence>
<protein>
    <recommendedName>
        <fullName evidence="9">Mitochondrial pyruvate carrier</fullName>
    </recommendedName>
</protein>
<accession>A0A9P4Y246</accession>
<evidence type="ECO:0000256" key="7">
    <source>
        <dbReference type="ARBA" id="ARBA00023128"/>
    </source>
</evidence>
<dbReference type="Pfam" id="PF03650">
    <property type="entry name" value="MPC"/>
    <property type="match status" value="1"/>
</dbReference>
<dbReference type="OrthoDB" id="869189at2759"/>
<reference evidence="10" key="1">
    <citation type="journal article" date="2020" name="Phytopathology">
        <title>Genome sequence of the chestnut blight fungus Cryphonectria parasitica EP155: A fundamental resource for an archetypical invasive plant pathogen.</title>
        <authorList>
            <person name="Crouch J.A."/>
            <person name="Dawe A."/>
            <person name="Aerts A."/>
            <person name="Barry K."/>
            <person name="Churchill A.C.L."/>
            <person name="Grimwood J."/>
            <person name="Hillman B."/>
            <person name="Milgroom M.G."/>
            <person name="Pangilinan J."/>
            <person name="Smith M."/>
            <person name="Salamov A."/>
            <person name="Schmutz J."/>
            <person name="Yadav J."/>
            <person name="Grigoriev I.V."/>
            <person name="Nuss D."/>
        </authorList>
    </citation>
    <scope>NUCLEOTIDE SEQUENCE</scope>
    <source>
        <strain evidence="10">EP155</strain>
    </source>
</reference>
<evidence type="ECO:0000256" key="2">
    <source>
        <dbReference type="ARBA" id="ARBA00006416"/>
    </source>
</evidence>
<comment type="function">
    <text evidence="9">Mediates the uptake of pyruvate into mitochondria.</text>
</comment>
<keyword evidence="8 9" id="KW-0472">Membrane</keyword>
<dbReference type="EMBL" id="MU032348">
    <property type="protein sequence ID" value="KAF3765104.1"/>
    <property type="molecule type" value="Genomic_DNA"/>
</dbReference>
<comment type="caution">
    <text evidence="9">Lacks conserved residue(s) required for the propagation of feature annotation.</text>
</comment>
<comment type="subcellular location">
    <subcellularLocation>
        <location evidence="1 9">Mitochondrion inner membrane</location>
        <topology evidence="1 9">Multi-pass membrane protein</topology>
    </subcellularLocation>
</comment>
<evidence type="ECO:0000313" key="11">
    <source>
        <dbReference type="Proteomes" id="UP000803844"/>
    </source>
</evidence>
<sequence>MAPTSNFARAARPLFSSTSAAFQTRAAFSRASPFARQQAYRRQEWSRRWQSTTAEGGAQQSWFKRMWDSPIGLKTVHFWAPVMKWALVLAGVSDFARPAEKLSLTQNGALTATGFIWTRWCLIIKPKNYLLAAVNFFLGIVGIIQVSRILLYNASQKKTVEGKVEAAAQEVKDAVKSS</sequence>
<dbReference type="Proteomes" id="UP000803844">
    <property type="component" value="Unassembled WGS sequence"/>
</dbReference>
<dbReference type="InterPro" id="IPR005336">
    <property type="entry name" value="MPC"/>
</dbReference>
<evidence type="ECO:0000256" key="1">
    <source>
        <dbReference type="ARBA" id="ARBA00004448"/>
    </source>
</evidence>
<keyword evidence="7 9" id="KW-0496">Mitochondrion</keyword>
<dbReference type="GeneID" id="63840659"/>
<dbReference type="GO" id="GO:0005743">
    <property type="term" value="C:mitochondrial inner membrane"/>
    <property type="evidence" value="ECO:0007669"/>
    <property type="project" value="UniProtKB-SubCell"/>
</dbReference>
<keyword evidence="11" id="KW-1185">Reference proteome</keyword>
<name>A0A9P4Y246_CRYP1</name>
<evidence type="ECO:0000313" key="10">
    <source>
        <dbReference type="EMBL" id="KAF3765104.1"/>
    </source>
</evidence>
<dbReference type="AlphaFoldDB" id="A0A9P4Y246"/>
<keyword evidence="4 9" id="KW-0812">Transmembrane</keyword>
<proteinExistence type="inferred from homology"/>
<keyword evidence="6 9" id="KW-1133">Transmembrane helix</keyword>
<evidence type="ECO:0000256" key="9">
    <source>
        <dbReference type="RuleBase" id="RU363100"/>
    </source>
</evidence>
<evidence type="ECO:0000256" key="5">
    <source>
        <dbReference type="ARBA" id="ARBA00022792"/>
    </source>
</evidence>
<comment type="similarity">
    <text evidence="2 9">Belongs to the mitochondrial pyruvate carrier (MPC) (TC 2.A.105) family.</text>
</comment>
<evidence type="ECO:0000256" key="8">
    <source>
        <dbReference type="ARBA" id="ARBA00023136"/>
    </source>
</evidence>
<evidence type="ECO:0000256" key="6">
    <source>
        <dbReference type="ARBA" id="ARBA00022989"/>
    </source>
</evidence>
<dbReference type="PANTHER" id="PTHR14154">
    <property type="entry name" value="UPF0041 BRAIN PROTEIN 44-RELATED"/>
    <property type="match status" value="1"/>
</dbReference>
<keyword evidence="5 9" id="KW-0999">Mitochondrion inner membrane</keyword>
<comment type="caution">
    <text evidence="10">The sequence shown here is derived from an EMBL/GenBank/DDBJ whole genome shotgun (WGS) entry which is preliminary data.</text>
</comment>
<gene>
    <name evidence="10" type="ORF">M406DRAFT_356809</name>
</gene>
<evidence type="ECO:0000256" key="3">
    <source>
        <dbReference type="ARBA" id="ARBA00022448"/>
    </source>
</evidence>
<keyword evidence="3 9" id="KW-0813">Transport</keyword>
<organism evidence="10 11">
    <name type="scientific">Cryphonectria parasitica (strain ATCC 38755 / EP155)</name>
    <dbReference type="NCBI Taxonomy" id="660469"/>
    <lineage>
        <taxon>Eukaryota</taxon>
        <taxon>Fungi</taxon>
        <taxon>Dikarya</taxon>
        <taxon>Ascomycota</taxon>
        <taxon>Pezizomycotina</taxon>
        <taxon>Sordariomycetes</taxon>
        <taxon>Sordariomycetidae</taxon>
        <taxon>Diaporthales</taxon>
        <taxon>Cryphonectriaceae</taxon>
        <taxon>Cryphonectria-Endothia species complex</taxon>
        <taxon>Cryphonectria</taxon>
    </lineage>
</organism>